<dbReference type="EC" id="1.-.-.-" evidence="3"/>
<dbReference type="EC" id="1.4.3.5" evidence="3"/>
<dbReference type="RefSeq" id="WP_007825661.1">
    <property type="nucleotide sequence ID" value="NZ_JAVRER010000039.1"/>
</dbReference>
<sequence length="144" mass="15958">MTLSPEERRAFLDEPLVATLAVAREGERAPLAVPVWFWQEDNGDLLFFTEADSLKSRLVEAAGRFSLLVQRTEPTYRYVSAEGPVVSATPTTPDESYTDAARYLAPDKVDAYVERTGATGDPTAGLVTYRMRPEHWFSADLGSL</sequence>
<dbReference type="InterPro" id="IPR012349">
    <property type="entry name" value="Split_barrel_FMN-bd"/>
</dbReference>
<dbReference type="Pfam" id="PF01243">
    <property type="entry name" value="PNPOx_N"/>
    <property type="match status" value="1"/>
</dbReference>
<keyword evidence="3" id="KW-0560">Oxidoreductase</keyword>
<gene>
    <name evidence="3" type="ORF">RM574_21985</name>
    <name evidence="2" type="ORF">RM698_30640</name>
</gene>
<dbReference type="Proteomes" id="UP001183610">
    <property type="component" value="Unassembled WGS sequence"/>
</dbReference>
<dbReference type="Gene3D" id="2.30.110.10">
    <property type="entry name" value="Electron Transport, Fmn-binding Protein, Chain A"/>
    <property type="match status" value="1"/>
</dbReference>
<organism evidence="3 4">
    <name type="scientific">Streptomyces evansiae</name>
    <dbReference type="NCBI Taxonomy" id="3075535"/>
    <lineage>
        <taxon>Bacteria</taxon>
        <taxon>Bacillati</taxon>
        <taxon>Actinomycetota</taxon>
        <taxon>Actinomycetes</taxon>
        <taxon>Kitasatosporales</taxon>
        <taxon>Streptomycetaceae</taxon>
        <taxon>Streptomyces</taxon>
    </lineage>
</organism>
<dbReference type="GO" id="GO:0004733">
    <property type="term" value="F:pyridoxamine phosphate oxidase activity"/>
    <property type="evidence" value="ECO:0007669"/>
    <property type="project" value="UniProtKB-EC"/>
</dbReference>
<comment type="caution">
    <text evidence="3">The sequence shown here is derived from an EMBL/GenBank/DDBJ whole genome shotgun (WGS) entry which is preliminary data.</text>
</comment>
<protein>
    <submittedName>
        <fullName evidence="3">Pyridoxamine 5'-phosphate oxidase family protein</fullName>
        <ecNumber evidence="3">1.-.-.-</ecNumber>
        <ecNumber evidence="3">1.4.3.5</ecNumber>
    </submittedName>
</protein>
<accession>A0ABD5EA99</accession>
<dbReference type="EMBL" id="JAVRER010000039">
    <property type="protein sequence ID" value="MDT0418160.1"/>
    <property type="molecule type" value="Genomic_DNA"/>
</dbReference>
<dbReference type="SUPFAM" id="SSF50475">
    <property type="entry name" value="FMN-binding split barrel"/>
    <property type="match status" value="1"/>
</dbReference>
<reference evidence="3" key="2">
    <citation type="submission" date="2024-03" db="EMBL/GenBank/DDBJ databases">
        <title>30 novel species of actinomycetes from the DSMZ collection.</title>
        <authorList>
            <person name="Nouioui I."/>
        </authorList>
    </citation>
    <scope>NUCLEOTIDE SEQUENCE</scope>
    <source>
        <strain evidence="2 5">DSM 41979</strain>
        <strain evidence="3">DSM 41982</strain>
    </source>
</reference>
<feature type="domain" description="Pyridoxamine 5'-phosphate oxidase N-terminal" evidence="1">
    <location>
        <begin position="5"/>
        <end position="105"/>
    </location>
</feature>
<evidence type="ECO:0000313" key="5">
    <source>
        <dbReference type="Proteomes" id="UP001183610"/>
    </source>
</evidence>
<name>A0ABD5EA99_9ACTN</name>
<evidence type="ECO:0000259" key="1">
    <source>
        <dbReference type="Pfam" id="PF01243"/>
    </source>
</evidence>
<dbReference type="EMBL" id="JAVRET010000132">
    <property type="protein sequence ID" value="MDT0413384.1"/>
    <property type="molecule type" value="Genomic_DNA"/>
</dbReference>
<proteinExistence type="predicted"/>
<evidence type="ECO:0000313" key="3">
    <source>
        <dbReference type="EMBL" id="MDT0418160.1"/>
    </source>
</evidence>
<dbReference type="Proteomes" id="UP001183607">
    <property type="component" value="Unassembled WGS sequence"/>
</dbReference>
<reference evidence="4" key="1">
    <citation type="submission" date="2023-07" db="EMBL/GenBank/DDBJ databases">
        <title>30 novel species of actinomycetes from the DSMZ collection.</title>
        <authorList>
            <person name="Nouioui I."/>
        </authorList>
    </citation>
    <scope>NUCLEOTIDE SEQUENCE [LARGE SCALE GENOMIC DNA]</scope>
    <source>
        <strain evidence="4">DSM 41982</strain>
    </source>
</reference>
<evidence type="ECO:0000313" key="4">
    <source>
        <dbReference type="Proteomes" id="UP001183607"/>
    </source>
</evidence>
<dbReference type="InterPro" id="IPR011576">
    <property type="entry name" value="Pyridox_Oxase_N"/>
</dbReference>
<dbReference type="AlphaFoldDB" id="A0ABD5EA99"/>
<keyword evidence="5" id="KW-1185">Reference proteome</keyword>
<evidence type="ECO:0000313" key="2">
    <source>
        <dbReference type="EMBL" id="MDT0413384.1"/>
    </source>
</evidence>